<dbReference type="EMBL" id="JAUZQC010000004">
    <property type="protein sequence ID" value="KAK5872434.1"/>
    <property type="molecule type" value="Genomic_DNA"/>
</dbReference>
<evidence type="ECO:0000313" key="2">
    <source>
        <dbReference type="EMBL" id="KAK5872434.1"/>
    </source>
</evidence>
<name>A0AAN7Y6B7_ELEMC</name>
<organism evidence="2 3">
    <name type="scientific">Eleginops maclovinus</name>
    <name type="common">Patagonian blennie</name>
    <name type="synonym">Eleginus maclovinus</name>
    <dbReference type="NCBI Taxonomy" id="56733"/>
    <lineage>
        <taxon>Eukaryota</taxon>
        <taxon>Metazoa</taxon>
        <taxon>Chordata</taxon>
        <taxon>Craniata</taxon>
        <taxon>Vertebrata</taxon>
        <taxon>Euteleostomi</taxon>
        <taxon>Actinopterygii</taxon>
        <taxon>Neopterygii</taxon>
        <taxon>Teleostei</taxon>
        <taxon>Neoteleostei</taxon>
        <taxon>Acanthomorphata</taxon>
        <taxon>Eupercaria</taxon>
        <taxon>Perciformes</taxon>
        <taxon>Notothenioidei</taxon>
        <taxon>Eleginopidae</taxon>
        <taxon>Eleginops</taxon>
    </lineage>
</organism>
<protein>
    <submittedName>
        <fullName evidence="2">Uncharacterized protein</fullName>
    </submittedName>
</protein>
<comment type="caution">
    <text evidence="2">The sequence shown here is derived from an EMBL/GenBank/DDBJ whole genome shotgun (WGS) entry which is preliminary data.</text>
</comment>
<feature type="region of interest" description="Disordered" evidence="1">
    <location>
        <begin position="1"/>
        <end position="55"/>
    </location>
</feature>
<gene>
    <name evidence="2" type="ORF">PBY51_013140</name>
</gene>
<evidence type="ECO:0000256" key="1">
    <source>
        <dbReference type="SAM" id="MobiDB-lite"/>
    </source>
</evidence>
<reference evidence="2 3" key="1">
    <citation type="journal article" date="2023" name="Genes (Basel)">
        <title>Chromosome-Level Genome Assembly and Circadian Gene Repertoire of the Patagonia Blennie Eleginops maclovinus-The Closest Ancestral Proxy of Antarctic Cryonotothenioids.</title>
        <authorList>
            <person name="Cheng C.C."/>
            <person name="Rivera-Colon A.G."/>
            <person name="Minhas B.F."/>
            <person name="Wilson L."/>
            <person name="Rayamajhi N."/>
            <person name="Vargas-Chacoff L."/>
            <person name="Catchen J.M."/>
        </authorList>
    </citation>
    <scope>NUCLEOTIDE SEQUENCE [LARGE SCALE GENOMIC DNA]</scope>
    <source>
        <strain evidence="2">JMC-PN-2008</strain>
    </source>
</reference>
<dbReference type="Proteomes" id="UP001346869">
    <property type="component" value="Unassembled WGS sequence"/>
</dbReference>
<evidence type="ECO:0000313" key="3">
    <source>
        <dbReference type="Proteomes" id="UP001346869"/>
    </source>
</evidence>
<sequence length="78" mass="8507">MTANILCTHPRTPARAPLRALSHSTRASYREREEQESDSDGTIAGSSLPTETNASPTFSSMDVLFCFTRVSSCALRQS</sequence>
<proteinExistence type="predicted"/>
<accession>A0AAN7Y6B7</accession>
<dbReference type="AlphaFoldDB" id="A0AAN7Y6B7"/>
<keyword evidence="3" id="KW-1185">Reference proteome</keyword>
<feature type="compositionally biased region" description="Polar residues" evidence="1">
    <location>
        <begin position="44"/>
        <end position="55"/>
    </location>
</feature>
<reference evidence="2 3" key="2">
    <citation type="journal article" date="2023" name="Mol. Biol. Evol.">
        <title>Genomics of Secondarily Temperate Adaptation in the Only Non-Antarctic Icefish.</title>
        <authorList>
            <person name="Rivera-Colon A.G."/>
            <person name="Rayamajhi N."/>
            <person name="Minhas B.F."/>
            <person name="Madrigal G."/>
            <person name="Bilyk K.T."/>
            <person name="Yoon V."/>
            <person name="Hune M."/>
            <person name="Gregory S."/>
            <person name="Cheng C.H.C."/>
            <person name="Catchen J.M."/>
        </authorList>
    </citation>
    <scope>NUCLEOTIDE SEQUENCE [LARGE SCALE GENOMIC DNA]</scope>
    <source>
        <strain evidence="2">JMC-PN-2008</strain>
    </source>
</reference>